<dbReference type="GO" id="GO:0004592">
    <property type="term" value="F:pantoate-beta-alanine ligase activity"/>
    <property type="evidence" value="ECO:0007669"/>
    <property type="project" value="UniProtKB-EC"/>
</dbReference>
<proteinExistence type="inferred from homology"/>
<sequence length="282" mass="32652">MPIFFRKEEVTKLIKQTISSENSIGLVPTMGSLHKGHLSLIKQAIDSNDIVWVSIFINPTQFNNQKDFKKYPKNLAKDIDLIESISDKINVFVPNEKEMYNGMPKLQIYDFNNLDVELEGKYRKKHFNGVATIVSKLLTLFKPNDVYFGEKDYQQTQIIGQLIRLEKINVNIIICPTVREKNGLALSSRNNLLSNSEREESSIIFKSLTLLKKNFNHLKLESIKKSIIKSIQKNKKFKVEYLEIADSKTLQIHKKINPKKSYRAFICVNINHVRLIDNLLLN</sequence>
<organism evidence="9">
    <name type="scientific">marine metagenome</name>
    <dbReference type="NCBI Taxonomy" id="408172"/>
    <lineage>
        <taxon>unclassified sequences</taxon>
        <taxon>metagenomes</taxon>
        <taxon>ecological metagenomes</taxon>
    </lineage>
</organism>
<comment type="catalytic activity">
    <reaction evidence="8">
        <text>(R)-pantoate + beta-alanine + ATP = (R)-pantothenate + AMP + diphosphate + H(+)</text>
        <dbReference type="Rhea" id="RHEA:10912"/>
        <dbReference type="ChEBI" id="CHEBI:15378"/>
        <dbReference type="ChEBI" id="CHEBI:15980"/>
        <dbReference type="ChEBI" id="CHEBI:29032"/>
        <dbReference type="ChEBI" id="CHEBI:30616"/>
        <dbReference type="ChEBI" id="CHEBI:33019"/>
        <dbReference type="ChEBI" id="CHEBI:57966"/>
        <dbReference type="ChEBI" id="CHEBI:456215"/>
        <dbReference type="EC" id="6.3.2.1"/>
    </reaction>
</comment>
<dbReference type="Pfam" id="PF02569">
    <property type="entry name" value="Pantoate_ligase"/>
    <property type="match status" value="1"/>
</dbReference>
<name>A0A381PD12_9ZZZZ</name>
<evidence type="ECO:0000256" key="3">
    <source>
        <dbReference type="ARBA" id="ARBA00012219"/>
    </source>
</evidence>
<comment type="pathway">
    <text evidence="1">Cofactor biosynthesis; (R)-pantothenate biosynthesis; (R)-pantothenate from (R)-pantoate and beta-alanine: step 1/1.</text>
</comment>
<dbReference type="NCBIfam" id="TIGR00125">
    <property type="entry name" value="cyt_tran_rel"/>
    <property type="match status" value="1"/>
</dbReference>
<dbReference type="UniPathway" id="UPA00028">
    <property type="reaction ID" value="UER00005"/>
</dbReference>
<dbReference type="EMBL" id="UINC01000945">
    <property type="protein sequence ID" value="SUZ64895.1"/>
    <property type="molecule type" value="Genomic_DNA"/>
</dbReference>
<dbReference type="Gene3D" id="3.40.50.620">
    <property type="entry name" value="HUPs"/>
    <property type="match status" value="1"/>
</dbReference>
<keyword evidence="6" id="KW-0547">Nucleotide-binding</keyword>
<accession>A0A381PD12</accession>
<evidence type="ECO:0000313" key="9">
    <source>
        <dbReference type="EMBL" id="SUZ64895.1"/>
    </source>
</evidence>
<dbReference type="InterPro" id="IPR014729">
    <property type="entry name" value="Rossmann-like_a/b/a_fold"/>
</dbReference>
<evidence type="ECO:0000256" key="7">
    <source>
        <dbReference type="ARBA" id="ARBA00022840"/>
    </source>
</evidence>
<evidence type="ECO:0000256" key="5">
    <source>
        <dbReference type="ARBA" id="ARBA00022655"/>
    </source>
</evidence>
<evidence type="ECO:0000256" key="2">
    <source>
        <dbReference type="ARBA" id="ARBA00009256"/>
    </source>
</evidence>
<dbReference type="EC" id="6.3.2.1" evidence="3"/>
<evidence type="ECO:0000256" key="4">
    <source>
        <dbReference type="ARBA" id="ARBA00022598"/>
    </source>
</evidence>
<keyword evidence="5" id="KW-0566">Pantothenate biosynthesis</keyword>
<dbReference type="Gene3D" id="3.30.1300.10">
    <property type="entry name" value="Pantoate-beta-alanine ligase, C-terminal domain"/>
    <property type="match status" value="1"/>
</dbReference>
<dbReference type="InterPro" id="IPR003721">
    <property type="entry name" value="Pantoate_ligase"/>
</dbReference>
<comment type="similarity">
    <text evidence="2">Belongs to the pantothenate synthetase family.</text>
</comment>
<dbReference type="InterPro" id="IPR042176">
    <property type="entry name" value="Pantoate_ligase_C"/>
</dbReference>
<reference evidence="9" key="1">
    <citation type="submission" date="2018-05" db="EMBL/GenBank/DDBJ databases">
        <authorList>
            <person name="Lanie J.A."/>
            <person name="Ng W.-L."/>
            <person name="Kazmierczak K.M."/>
            <person name="Andrzejewski T.M."/>
            <person name="Davidsen T.M."/>
            <person name="Wayne K.J."/>
            <person name="Tettelin H."/>
            <person name="Glass J.I."/>
            <person name="Rusch D."/>
            <person name="Podicherti R."/>
            <person name="Tsui H.-C.T."/>
            <person name="Winkler M.E."/>
        </authorList>
    </citation>
    <scope>NUCLEOTIDE SEQUENCE</scope>
</reference>
<evidence type="ECO:0000256" key="8">
    <source>
        <dbReference type="ARBA" id="ARBA00048258"/>
    </source>
</evidence>
<protein>
    <recommendedName>
        <fullName evidence="3">pantoate--beta-alanine ligase (AMP-forming)</fullName>
        <ecNumber evidence="3">6.3.2.1</ecNumber>
    </recommendedName>
</protein>
<evidence type="ECO:0000256" key="1">
    <source>
        <dbReference type="ARBA" id="ARBA00004990"/>
    </source>
</evidence>
<keyword evidence="7" id="KW-0067">ATP-binding</keyword>
<dbReference type="HAMAP" id="MF_00158">
    <property type="entry name" value="PanC"/>
    <property type="match status" value="1"/>
</dbReference>
<dbReference type="PANTHER" id="PTHR21299:SF1">
    <property type="entry name" value="PANTOATE--BETA-ALANINE LIGASE"/>
    <property type="match status" value="1"/>
</dbReference>
<dbReference type="AlphaFoldDB" id="A0A381PD12"/>
<dbReference type="SUPFAM" id="SSF52374">
    <property type="entry name" value="Nucleotidylyl transferase"/>
    <property type="match status" value="1"/>
</dbReference>
<keyword evidence="4" id="KW-0436">Ligase</keyword>
<dbReference type="InterPro" id="IPR004821">
    <property type="entry name" value="Cyt_trans-like"/>
</dbReference>
<dbReference type="GO" id="GO:0015940">
    <property type="term" value="P:pantothenate biosynthetic process"/>
    <property type="evidence" value="ECO:0007669"/>
    <property type="project" value="UniProtKB-UniPathway"/>
</dbReference>
<dbReference type="GO" id="GO:0005524">
    <property type="term" value="F:ATP binding"/>
    <property type="evidence" value="ECO:0007669"/>
    <property type="project" value="UniProtKB-KW"/>
</dbReference>
<evidence type="ECO:0000256" key="6">
    <source>
        <dbReference type="ARBA" id="ARBA00022741"/>
    </source>
</evidence>
<dbReference type="PANTHER" id="PTHR21299">
    <property type="entry name" value="CYTIDYLATE KINASE/PANTOATE-BETA-ALANINE LIGASE"/>
    <property type="match status" value="1"/>
</dbReference>
<dbReference type="NCBIfam" id="TIGR00018">
    <property type="entry name" value="panC"/>
    <property type="match status" value="1"/>
</dbReference>
<gene>
    <name evidence="9" type="ORF">METZ01_LOCUS17749</name>
</gene>